<organism evidence="1 2">
    <name type="scientific">Coniosporium uncinatum</name>
    <dbReference type="NCBI Taxonomy" id="93489"/>
    <lineage>
        <taxon>Eukaryota</taxon>
        <taxon>Fungi</taxon>
        <taxon>Dikarya</taxon>
        <taxon>Ascomycota</taxon>
        <taxon>Pezizomycotina</taxon>
        <taxon>Dothideomycetes</taxon>
        <taxon>Dothideomycetes incertae sedis</taxon>
        <taxon>Coniosporium</taxon>
    </lineage>
</organism>
<evidence type="ECO:0000313" key="1">
    <source>
        <dbReference type="EMBL" id="KAK3078310.1"/>
    </source>
</evidence>
<accession>A0ACC3DP33</accession>
<name>A0ACC3DP33_9PEZI</name>
<proteinExistence type="predicted"/>
<dbReference type="EMBL" id="JAWDJW010002009">
    <property type="protein sequence ID" value="KAK3078310.1"/>
    <property type="molecule type" value="Genomic_DNA"/>
</dbReference>
<keyword evidence="2" id="KW-1185">Reference proteome</keyword>
<comment type="caution">
    <text evidence="1">The sequence shown here is derived from an EMBL/GenBank/DDBJ whole genome shotgun (WGS) entry which is preliminary data.</text>
</comment>
<dbReference type="Proteomes" id="UP001186974">
    <property type="component" value="Unassembled WGS sequence"/>
</dbReference>
<protein>
    <submittedName>
        <fullName evidence="1">Uncharacterized protein</fullName>
    </submittedName>
</protein>
<reference evidence="1" key="1">
    <citation type="submission" date="2024-09" db="EMBL/GenBank/DDBJ databases">
        <title>Black Yeasts Isolated from many extreme environments.</title>
        <authorList>
            <person name="Coleine C."/>
            <person name="Stajich J.E."/>
            <person name="Selbmann L."/>
        </authorList>
    </citation>
    <scope>NUCLEOTIDE SEQUENCE</scope>
    <source>
        <strain evidence="1">CCFEE 5737</strain>
    </source>
</reference>
<gene>
    <name evidence="1" type="ORF">LTS18_007907</name>
</gene>
<sequence length="237" mass="25809">MIQGLGAKHQPMLPEKGEGEDDEDEAIEDIQDEPDIKHRDKVRKWATNVTNSLRNSSEEVNVDPTAEDPTNNPPDPDERVPHFDRPLKDVRVGESPSRPWGIQVPVKYQKAASAPSSEASAPAASPRTQDVEVSKPASERPIRPVGLMESKNGAKCPFDHGQFKKAKEQDLKQNPQMPEMDGHAEKPKPPAPAQPTFVTAEPPKRGGGPQMVFNGPVFMGYSAEQAMAIINGTGLGK</sequence>
<evidence type="ECO:0000313" key="2">
    <source>
        <dbReference type="Proteomes" id="UP001186974"/>
    </source>
</evidence>